<dbReference type="InterPro" id="IPR005490">
    <property type="entry name" value="LD_TPept_cat_dom"/>
</dbReference>
<name>A0A378MDK4_LISGR</name>
<dbReference type="Proteomes" id="UP000254879">
    <property type="component" value="Unassembled WGS sequence"/>
</dbReference>
<reference evidence="2 3" key="1">
    <citation type="submission" date="2018-06" db="EMBL/GenBank/DDBJ databases">
        <authorList>
            <consortium name="Pathogen Informatics"/>
            <person name="Doyle S."/>
        </authorList>
    </citation>
    <scope>NUCLEOTIDE SEQUENCE [LARGE SCALE GENOMIC DNA]</scope>
    <source>
        <strain evidence="3">NCTC 10815</strain>
    </source>
</reference>
<evidence type="ECO:0000313" key="3">
    <source>
        <dbReference type="Proteomes" id="UP000254879"/>
    </source>
</evidence>
<protein>
    <submittedName>
        <fullName evidence="2">Uncharacterized protein conserved in bacteria</fullName>
    </submittedName>
</protein>
<proteinExistence type="predicted"/>
<dbReference type="RefSeq" id="WP_003754763.1">
    <property type="nucleotide sequence ID" value="NZ_CABKNG010000001.1"/>
</dbReference>
<organism evidence="2 3">
    <name type="scientific">Listeria grayi</name>
    <name type="common">Listeria murrayi</name>
    <dbReference type="NCBI Taxonomy" id="1641"/>
    <lineage>
        <taxon>Bacteria</taxon>
        <taxon>Bacillati</taxon>
        <taxon>Bacillota</taxon>
        <taxon>Bacilli</taxon>
        <taxon>Bacillales</taxon>
        <taxon>Listeriaceae</taxon>
        <taxon>Listeria</taxon>
    </lineage>
</organism>
<gene>
    <name evidence="2" type="ORF">NCTC10815_01213</name>
</gene>
<dbReference type="Pfam" id="PF03734">
    <property type="entry name" value="YkuD"/>
    <property type="match status" value="1"/>
</dbReference>
<dbReference type="AlphaFoldDB" id="A0A378MDK4"/>
<sequence>MEAQIAQLKLAQRTNQLVIVIAEAVEAEVSFWEKQDAKWRMKLQTKGYVGEAGIGNAREGSKVTPEGAFRLGQAFGKKDPGSKTAFRPITASDYWISNPESAYYNTWQQFQTSEMDESLYAYSEHQYEFARLIHYNTDPIIKGAGSAFFLHVENQRPTAGCVAVPREDMIKLIQATGEQAYIIHVKSKDALHNY</sequence>
<accession>A0A378MDK4</accession>
<dbReference type="PANTHER" id="PTHR38589:SF1">
    <property type="entry name" value="BLR0621 PROTEIN"/>
    <property type="match status" value="1"/>
</dbReference>
<evidence type="ECO:0000313" key="2">
    <source>
        <dbReference type="EMBL" id="STY43904.1"/>
    </source>
</evidence>
<feature type="domain" description="L,D-TPase catalytic" evidence="1">
    <location>
        <begin position="32"/>
        <end position="175"/>
    </location>
</feature>
<dbReference type="PANTHER" id="PTHR38589">
    <property type="entry name" value="BLR0621 PROTEIN"/>
    <property type="match status" value="1"/>
</dbReference>
<dbReference type="GO" id="GO:0016740">
    <property type="term" value="F:transferase activity"/>
    <property type="evidence" value="ECO:0007669"/>
    <property type="project" value="InterPro"/>
</dbReference>
<dbReference type="EMBL" id="UGPG01000001">
    <property type="protein sequence ID" value="STY43904.1"/>
    <property type="molecule type" value="Genomic_DNA"/>
</dbReference>
<evidence type="ECO:0000259" key="1">
    <source>
        <dbReference type="Pfam" id="PF03734"/>
    </source>
</evidence>